<comment type="caution">
    <text evidence="2">The sequence shown here is derived from an EMBL/GenBank/DDBJ whole genome shotgun (WGS) entry which is preliminary data.</text>
</comment>
<dbReference type="Pfam" id="PF04264">
    <property type="entry name" value="YceI"/>
    <property type="match status" value="1"/>
</dbReference>
<dbReference type="Proteomes" id="UP001139199">
    <property type="component" value="Unassembled WGS sequence"/>
</dbReference>
<dbReference type="Gene3D" id="2.40.128.110">
    <property type="entry name" value="Lipid/polyisoprenoid-binding, YceI-like"/>
    <property type="match status" value="1"/>
</dbReference>
<evidence type="ECO:0000313" key="3">
    <source>
        <dbReference type="Proteomes" id="UP001139199"/>
    </source>
</evidence>
<dbReference type="InterPro" id="IPR007372">
    <property type="entry name" value="Lipid/polyisoprenoid-bd_YceI"/>
</dbReference>
<dbReference type="InterPro" id="IPR036761">
    <property type="entry name" value="TTHA0802/YceI-like_sf"/>
</dbReference>
<dbReference type="SUPFAM" id="SSF101874">
    <property type="entry name" value="YceI-like"/>
    <property type="match status" value="1"/>
</dbReference>
<feature type="domain" description="Lipid/polyisoprenoid-binding YceI-like" evidence="1">
    <location>
        <begin position="19"/>
        <end position="179"/>
    </location>
</feature>
<evidence type="ECO:0000259" key="1">
    <source>
        <dbReference type="SMART" id="SM00867"/>
    </source>
</evidence>
<proteinExistence type="predicted"/>
<reference evidence="2" key="1">
    <citation type="submission" date="2021-10" db="EMBL/GenBank/DDBJ databases">
        <title>Tamlana sargassums sp. nov., and Tamlana laminarinivorans sp. nov., two new bacteria isolated from the brown alga.</title>
        <authorList>
            <person name="Li J."/>
        </authorList>
    </citation>
    <scope>NUCLEOTIDE SEQUENCE</scope>
    <source>
        <strain evidence="2">PT2-4</strain>
    </source>
</reference>
<dbReference type="SMART" id="SM00867">
    <property type="entry name" value="YceI"/>
    <property type="match status" value="1"/>
</dbReference>
<dbReference type="EMBL" id="JAJAPW010000005">
    <property type="protein sequence ID" value="MCB4799675.1"/>
    <property type="molecule type" value="Genomic_DNA"/>
</dbReference>
<name>A0A9X1I1F0_9FLAO</name>
<organism evidence="2 3">
    <name type="scientific">Neotamlana laminarinivorans</name>
    <dbReference type="NCBI Taxonomy" id="2883124"/>
    <lineage>
        <taxon>Bacteria</taxon>
        <taxon>Pseudomonadati</taxon>
        <taxon>Bacteroidota</taxon>
        <taxon>Flavobacteriia</taxon>
        <taxon>Flavobacteriales</taxon>
        <taxon>Flavobacteriaceae</taxon>
        <taxon>Neotamlana</taxon>
    </lineage>
</organism>
<dbReference type="PANTHER" id="PTHR34406:SF1">
    <property type="entry name" value="PROTEIN YCEI"/>
    <property type="match status" value="1"/>
</dbReference>
<dbReference type="RefSeq" id="WP_226544163.1">
    <property type="nucleotide sequence ID" value="NZ_JAJAPW010000005.1"/>
</dbReference>
<dbReference type="AlphaFoldDB" id="A0A9X1I1F0"/>
<dbReference type="PANTHER" id="PTHR34406">
    <property type="entry name" value="PROTEIN YCEI"/>
    <property type="match status" value="1"/>
</dbReference>
<protein>
    <submittedName>
        <fullName evidence="2">YceI family protein</fullName>
    </submittedName>
</protein>
<keyword evidence="3" id="KW-1185">Reference proteome</keyword>
<accession>A0A9X1I1F0</accession>
<evidence type="ECO:0000313" key="2">
    <source>
        <dbReference type="EMBL" id="MCB4799675.1"/>
    </source>
</evidence>
<gene>
    <name evidence="2" type="ORF">LG649_12545</name>
</gene>
<sequence>MRQYTFILCLFFCMGITNSQTIDQDKSVVRFSIDNMKWNTVEGKLSGMKGDVVFDKNNLSTSSFNISIDPATVNTESKKRDEHLKNEDFFHVEKYKTINYKSQSIVKSSDKYITKGKMTLHGVIKDVTIPLIINENTDSIIIEGKFELNRFDYGLGAEKYKKTFMVGEIVTINISCVLIKHK</sequence>